<evidence type="ECO:0000256" key="2">
    <source>
        <dbReference type="ARBA" id="ARBA00006824"/>
    </source>
</evidence>
<reference evidence="8 9" key="1">
    <citation type="submission" date="2024-06" db="EMBL/GenBank/DDBJ databases">
        <authorList>
            <person name="Kraege A."/>
            <person name="Thomma B."/>
        </authorList>
    </citation>
    <scope>NUCLEOTIDE SEQUENCE [LARGE SCALE GENOMIC DNA]</scope>
</reference>
<comment type="subcellular location">
    <subcellularLocation>
        <location evidence="1">Membrane</location>
        <topology evidence="1">Multi-pass membrane protein</topology>
    </subcellularLocation>
</comment>
<feature type="transmembrane region" description="Helical" evidence="6">
    <location>
        <begin position="32"/>
        <end position="57"/>
    </location>
</feature>
<keyword evidence="4 6" id="KW-1133">Transmembrane helix</keyword>
<evidence type="ECO:0000256" key="1">
    <source>
        <dbReference type="ARBA" id="ARBA00004141"/>
    </source>
</evidence>
<evidence type="ECO:0000256" key="6">
    <source>
        <dbReference type="RuleBase" id="RU363053"/>
    </source>
</evidence>
<name>A0ABP1G4D4_9CHLO</name>
<evidence type="ECO:0000313" key="8">
    <source>
        <dbReference type="EMBL" id="CAL5226992.1"/>
    </source>
</evidence>
<evidence type="ECO:0000256" key="4">
    <source>
        <dbReference type="ARBA" id="ARBA00022989"/>
    </source>
</evidence>
<keyword evidence="7" id="KW-0732">Signal</keyword>
<evidence type="ECO:0000256" key="3">
    <source>
        <dbReference type="ARBA" id="ARBA00022692"/>
    </source>
</evidence>
<keyword evidence="9" id="KW-1185">Reference proteome</keyword>
<feature type="transmembrane region" description="Helical" evidence="6">
    <location>
        <begin position="78"/>
        <end position="97"/>
    </location>
</feature>
<dbReference type="PANTHER" id="PTHR11266">
    <property type="entry name" value="PEROXISOMAL MEMBRANE PROTEIN 2, PXMP2 MPV17"/>
    <property type="match status" value="1"/>
</dbReference>
<gene>
    <name evidence="8" type="primary">g9882</name>
    <name evidence="8" type="ORF">VP750_LOCUS8898</name>
</gene>
<proteinExistence type="inferred from homology"/>
<dbReference type="InterPro" id="IPR007248">
    <property type="entry name" value="Mpv17_PMP22"/>
</dbReference>
<dbReference type="PANTHER" id="PTHR11266:SF17">
    <property type="entry name" value="PROTEIN MPV17"/>
    <property type="match status" value="1"/>
</dbReference>
<feature type="chain" id="PRO_5046807335" evidence="7">
    <location>
        <begin position="21"/>
        <end position="213"/>
    </location>
</feature>
<protein>
    <submittedName>
        <fullName evidence="8">G9882 protein</fullName>
    </submittedName>
</protein>
<accession>A0ABP1G4D4</accession>
<evidence type="ECO:0000313" key="9">
    <source>
        <dbReference type="Proteomes" id="UP001497392"/>
    </source>
</evidence>
<evidence type="ECO:0000256" key="5">
    <source>
        <dbReference type="ARBA" id="ARBA00023136"/>
    </source>
</evidence>
<keyword evidence="5 6" id="KW-0472">Membrane</keyword>
<comment type="similarity">
    <text evidence="2 6">Belongs to the peroxisomal membrane protein PXMP2/4 family.</text>
</comment>
<dbReference type="EMBL" id="CAXHTA020000016">
    <property type="protein sequence ID" value="CAL5226992.1"/>
    <property type="molecule type" value="Genomic_DNA"/>
</dbReference>
<feature type="transmembrane region" description="Helical" evidence="6">
    <location>
        <begin position="182"/>
        <end position="201"/>
    </location>
</feature>
<organism evidence="8 9">
    <name type="scientific">Coccomyxa viridis</name>
    <dbReference type="NCBI Taxonomy" id="1274662"/>
    <lineage>
        <taxon>Eukaryota</taxon>
        <taxon>Viridiplantae</taxon>
        <taxon>Chlorophyta</taxon>
        <taxon>core chlorophytes</taxon>
        <taxon>Trebouxiophyceae</taxon>
        <taxon>Trebouxiophyceae incertae sedis</taxon>
        <taxon>Coccomyxaceae</taxon>
        <taxon>Coccomyxa</taxon>
    </lineage>
</organism>
<dbReference type="Proteomes" id="UP001497392">
    <property type="component" value="Unassembled WGS sequence"/>
</dbReference>
<comment type="caution">
    <text evidence="8">The sequence shown here is derived from an EMBL/GenBank/DDBJ whole genome shotgun (WGS) entry which is preliminary data.</text>
</comment>
<dbReference type="Pfam" id="PF04117">
    <property type="entry name" value="Mpv17_PMP22"/>
    <property type="match status" value="1"/>
</dbReference>
<feature type="transmembrane region" description="Helical" evidence="6">
    <location>
        <begin position="117"/>
        <end position="137"/>
    </location>
</feature>
<evidence type="ECO:0000256" key="7">
    <source>
        <dbReference type="SAM" id="SignalP"/>
    </source>
</evidence>
<sequence>MRVLLTALLLLCVLLGLLEVAPYSKSLISSAWAAYLAVLAAWPLLTKCCTSVVGFAIGDILAQLLAGLRWDAARTVRFMMFGWIFHAPGCHLFYGLIDRYVMPDDPTSVRAIVIKILLDRVLFTPINMGVLFLFNGYMERQSLHRIFVTACQRLPNLWLMSNALWPAAHAINFRYVPPEQRVLFVNCVSIVWNIVTCGVVGRPGTLPGSKRHA</sequence>
<feature type="signal peptide" evidence="7">
    <location>
        <begin position="1"/>
        <end position="20"/>
    </location>
</feature>
<keyword evidence="3 6" id="KW-0812">Transmembrane</keyword>